<keyword evidence="1" id="KW-0812">Transmembrane</keyword>
<sequence length="70" mass="8091">MAAVDENEGWDWAWLYYMGTVLLGMSEAVFWRCTPRKLFALWEVHKRVNGLDNTTPAQAEVPPGYIDIFI</sequence>
<dbReference type="RefSeq" id="WP_040737357.1">
    <property type="nucleotide sequence ID" value="NZ_JAMDLX010000005.1"/>
</dbReference>
<keyword evidence="3" id="KW-1185">Reference proteome</keyword>
<dbReference type="EMBL" id="JAMDNP010000148">
    <property type="protein sequence ID" value="MCY9765013.1"/>
    <property type="molecule type" value="Genomic_DNA"/>
</dbReference>
<keyword evidence="1" id="KW-0472">Membrane</keyword>
<dbReference type="GeneID" id="94492262"/>
<name>A0ABT4H8D7_PAEAL</name>
<reference evidence="2 3" key="1">
    <citation type="submission" date="2022-05" db="EMBL/GenBank/DDBJ databases">
        <title>Genome Sequencing of Bee-Associated Microbes.</title>
        <authorList>
            <person name="Dunlap C."/>
        </authorList>
    </citation>
    <scope>NUCLEOTIDE SEQUENCE [LARGE SCALE GENOMIC DNA]</scope>
    <source>
        <strain evidence="2 3">NRRL B-04010</strain>
    </source>
</reference>
<evidence type="ECO:0000313" key="3">
    <source>
        <dbReference type="Proteomes" id="UP001527181"/>
    </source>
</evidence>
<evidence type="ECO:0000256" key="1">
    <source>
        <dbReference type="SAM" id="Phobius"/>
    </source>
</evidence>
<feature type="transmembrane region" description="Helical" evidence="1">
    <location>
        <begin position="12"/>
        <end position="31"/>
    </location>
</feature>
<gene>
    <name evidence="2" type="ORF">M5X12_31440</name>
</gene>
<comment type="caution">
    <text evidence="2">The sequence shown here is derived from an EMBL/GenBank/DDBJ whole genome shotgun (WGS) entry which is preliminary data.</text>
</comment>
<accession>A0ABT4H8D7</accession>
<protein>
    <submittedName>
        <fullName evidence="2">Uncharacterized protein</fullName>
    </submittedName>
</protein>
<organism evidence="2 3">
    <name type="scientific">Paenibacillus alvei</name>
    <name type="common">Bacillus alvei</name>
    <dbReference type="NCBI Taxonomy" id="44250"/>
    <lineage>
        <taxon>Bacteria</taxon>
        <taxon>Bacillati</taxon>
        <taxon>Bacillota</taxon>
        <taxon>Bacilli</taxon>
        <taxon>Bacillales</taxon>
        <taxon>Paenibacillaceae</taxon>
        <taxon>Paenibacillus</taxon>
    </lineage>
</organism>
<proteinExistence type="predicted"/>
<evidence type="ECO:0000313" key="2">
    <source>
        <dbReference type="EMBL" id="MCY9765013.1"/>
    </source>
</evidence>
<keyword evidence="1" id="KW-1133">Transmembrane helix</keyword>
<dbReference type="Proteomes" id="UP001527181">
    <property type="component" value="Unassembled WGS sequence"/>
</dbReference>